<dbReference type="OrthoDB" id="886161at2"/>
<dbReference type="Proteomes" id="UP000262073">
    <property type="component" value="Chromosome"/>
</dbReference>
<reference evidence="2 3" key="1">
    <citation type="submission" date="2018-08" db="EMBL/GenBank/DDBJ databases">
        <title>Salinimonas sediminis sp. nov., a piezophilic bacterium isolated from a deep-sea sediment sample from the New Britain Trench.</title>
        <authorList>
            <person name="Cao J."/>
        </authorList>
    </citation>
    <scope>NUCLEOTIDE SEQUENCE [LARGE SCALE GENOMIC DNA]</scope>
    <source>
        <strain evidence="2 3">N102</strain>
    </source>
</reference>
<dbReference type="NCBIfam" id="TIGR03899">
    <property type="entry name" value="TIGR03899 family protein"/>
    <property type="match status" value="1"/>
</dbReference>
<dbReference type="EMBL" id="CP031769">
    <property type="protein sequence ID" value="AXR07726.1"/>
    <property type="molecule type" value="Genomic_DNA"/>
</dbReference>
<organism evidence="2 3">
    <name type="scientific">Salinimonas sediminis</name>
    <dbReference type="NCBI Taxonomy" id="2303538"/>
    <lineage>
        <taxon>Bacteria</taxon>
        <taxon>Pseudomonadati</taxon>
        <taxon>Pseudomonadota</taxon>
        <taxon>Gammaproteobacteria</taxon>
        <taxon>Alteromonadales</taxon>
        <taxon>Alteromonadaceae</taxon>
        <taxon>Alteromonas/Salinimonas group</taxon>
        <taxon>Salinimonas</taxon>
    </lineage>
</organism>
<feature type="compositionally biased region" description="Polar residues" evidence="1">
    <location>
        <begin position="24"/>
        <end position="38"/>
    </location>
</feature>
<proteinExistence type="predicted"/>
<dbReference type="InterPro" id="IPR021254">
    <property type="entry name" value="DUF2806"/>
</dbReference>
<sequence length="300" mass="33529">MKIPSHTSAGPVSPINNRPKPSDSPVTSNETRSTTANASALRADTISRLFARAGVDGRSTSTDYKQRRQALTRRDEVNQLSKLDNLQAVMDIAMAVNVRHTTDDEIDPDWFFAFVSLAENVYSTAMQELWGKILAVEVASPGSFSLRSLQTITYLTQRDALLFGRAAGMAMRSQDTVPRLVVGYHQRRSFFQWLKNPAGAQLNLAHYGLSYPDLLTLIDLKLIFASEIESAEIAPDKPITWRYGQQGITLQARKPGVALVYYKFTHVGAELFKLIARQDSPDYIEALSHVLHPVFEMKRT</sequence>
<evidence type="ECO:0000313" key="3">
    <source>
        <dbReference type="Proteomes" id="UP000262073"/>
    </source>
</evidence>
<keyword evidence="3" id="KW-1185">Reference proteome</keyword>
<accession>A0A346NQB9</accession>
<name>A0A346NQB9_9ALTE</name>
<dbReference type="AlphaFoldDB" id="A0A346NQB9"/>
<protein>
    <submittedName>
        <fullName evidence="2">TIGR03899 family protein</fullName>
    </submittedName>
</protein>
<feature type="region of interest" description="Disordered" evidence="1">
    <location>
        <begin position="1"/>
        <end position="38"/>
    </location>
</feature>
<feature type="compositionally biased region" description="Polar residues" evidence="1">
    <location>
        <begin position="1"/>
        <end position="16"/>
    </location>
</feature>
<dbReference type="Pfam" id="PF10987">
    <property type="entry name" value="DUF2806"/>
    <property type="match status" value="1"/>
</dbReference>
<evidence type="ECO:0000256" key="1">
    <source>
        <dbReference type="SAM" id="MobiDB-lite"/>
    </source>
</evidence>
<dbReference type="KEGG" id="salm:D0Y50_15990"/>
<dbReference type="RefSeq" id="WP_117317905.1">
    <property type="nucleotide sequence ID" value="NZ_CP031769.1"/>
</dbReference>
<evidence type="ECO:0000313" key="2">
    <source>
        <dbReference type="EMBL" id="AXR07726.1"/>
    </source>
</evidence>
<gene>
    <name evidence="2" type="ORF">D0Y50_15990</name>
</gene>